<feature type="binding site" evidence="11">
    <location>
        <position position="211"/>
    </location>
    <ligand>
        <name>Zn(2+)</name>
        <dbReference type="ChEBI" id="CHEBI:29105"/>
        <note>catalytic</note>
    </ligand>
</feature>
<feature type="domain" description="Peptidase M12B" evidence="13">
    <location>
        <begin position="66"/>
        <end position="256"/>
    </location>
</feature>
<keyword evidence="9" id="KW-1199">Hemostasis impairing toxin</keyword>
<evidence type="ECO:0000256" key="8">
    <source>
        <dbReference type="ARBA" id="ARBA00023157"/>
    </source>
</evidence>
<evidence type="ECO:0000256" key="3">
    <source>
        <dbReference type="ARBA" id="ARBA00022525"/>
    </source>
</evidence>
<keyword evidence="6" id="KW-0378">Hydrolase</keyword>
<dbReference type="GO" id="GO:0006508">
    <property type="term" value="P:proteolysis"/>
    <property type="evidence" value="ECO:0000318"/>
    <property type="project" value="GO_Central"/>
</dbReference>
<evidence type="ECO:0008006" key="16">
    <source>
        <dbReference type="Google" id="ProtNLM"/>
    </source>
</evidence>
<evidence type="ECO:0000256" key="10">
    <source>
        <dbReference type="PROSITE-ProRule" id="PRU00068"/>
    </source>
</evidence>
<keyword evidence="5 11" id="KW-0479">Metal-binding</keyword>
<dbReference type="InterPro" id="IPR001590">
    <property type="entry name" value="Peptidase_M12B"/>
</dbReference>
<dbReference type="SMART" id="SM00608">
    <property type="entry name" value="ACR"/>
    <property type="match status" value="1"/>
</dbReference>
<dbReference type="SUPFAM" id="SSF57552">
    <property type="entry name" value="Blood coagulation inhibitor (disintegrin)"/>
    <property type="match status" value="1"/>
</dbReference>
<keyword evidence="8 11" id="KW-1015">Disulfide bond</keyword>
<evidence type="ECO:0000256" key="11">
    <source>
        <dbReference type="PROSITE-ProRule" id="PRU00276"/>
    </source>
</evidence>
<dbReference type="GO" id="GO:0008584">
    <property type="term" value="P:male gonad development"/>
    <property type="evidence" value="ECO:0000318"/>
    <property type="project" value="GO_Central"/>
</dbReference>
<dbReference type="PANTHER" id="PTHR11905">
    <property type="entry name" value="ADAM A DISINTEGRIN AND METALLOPROTEASE DOMAIN"/>
    <property type="match status" value="1"/>
</dbReference>
<dbReference type="InParanoid" id="A0A803T397"/>
<dbReference type="PROSITE" id="PS50215">
    <property type="entry name" value="ADAM_MEPRO"/>
    <property type="match status" value="1"/>
</dbReference>
<proteinExistence type="predicted"/>
<dbReference type="PROSITE" id="PS00427">
    <property type="entry name" value="DISINTEGRIN_1"/>
    <property type="match status" value="1"/>
</dbReference>
<reference evidence="14" key="1">
    <citation type="submission" date="2009-12" db="EMBL/GenBank/DDBJ databases">
        <title>The Genome Sequence of Anolis carolinensis (Green Anole Lizard).</title>
        <authorList>
            <consortium name="The Genome Sequencing Platform"/>
            <person name="Di Palma F."/>
            <person name="Alfoldi J."/>
            <person name="Heiman D."/>
            <person name="Young S."/>
            <person name="Grabherr M."/>
            <person name="Johnson J."/>
            <person name="Lander E.S."/>
            <person name="Lindblad-Toh K."/>
        </authorList>
    </citation>
    <scope>NUCLEOTIDE SEQUENCE [LARGE SCALE GENOMIC DNA]</scope>
    <source>
        <strain evidence="14">JBL SC #1</strain>
    </source>
</reference>
<protein>
    <recommendedName>
        <fullName evidence="16">Disintegrin and metalloproteinase domain-containing protein 20-like</fullName>
    </recommendedName>
</protein>
<dbReference type="GO" id="GO:0046872">
    <property type="term" value="F:metal ion binding"/>
    <property type="evidence" value="ECO:0007669"/>
    <property type="project" value="UniProtKB-KW"/>
</dbReference>
<dbReference type="SMART" id="SM00050">
    <property type="entry name" value="DISIN"/>
    <property type="match status" value="1"/>
</dbReference>
<dbReference type="GO" id="GO:0005576">
    <property type="term" value="C:extracellular region"/>
    <property type="evidence" value="ECO:0007669"/>
    <property type="project" value="UniProtKB-SubCell"/>
</dbReference>
<feature type="active site" evidence="11">
    <location>
        <position position="202"/>
    </location>
</feature>
<keyword evidence="4" id="KW-0800">Toxin</keyword>
<dbReference type="GO" id="GO:0005886">
    <property type="term" value="C:plasma membrane"/>
    <property type="evidence" value="ECO:0000318"/>
    <property type="project" value="GO_Central"/>
</dbReference>
<dbReference type="InterPro" id="IPR036436">
    <property type="entry name" value="Disintegrin_dom_sf"/>
</dbReference>
<evidence type="ECO:0000256" key="5">
    <source>
        <dbReference type="ARBA" id="ARBA00022723"/>
    </source>
</evidence>
<dbReference type="AlphaFoldDB" id="A0A803T397"/>
<dbReference type="PROSITE" id="PS50214">
    <property type="entry name" value="DISINTEGRIN_2"/>
    <property type="match status" value="1"/>
</dbReference>
<evidence type="ECO:0000256" key="2">
    <source>
        <dbReference type="ARBA" id="ARBA00004613"/>
    </source>
</evidence>
<keyword evidence="15" id="KW-1185">Reference proteome</keyword>
<dbReference type="FunFam" id="4.10.70.10:FF:000001">
    <property type="entry name" value="Disintegrin and metalloproteinase domain-containing protein 22"/>
    <property type="match status" value="1"/>
</dbReference>
<comment type="caution">
    <text evidence="11">Lacks conserved residue(s) required for the propagation of feature annotation.</text>
</comment>
<evidence type="ECO:0000313" key="15">
    <source>
        <dbReference type="Proteomes" id="UP000001646"/>
    </source>
</evidence>
<dbReference type="GeneTree" id="ENSGT00940000161067"/>
<comment type="subcellular location">
    <subcellularLocation>
        <location evidence="2">Secreted</location>
    </subcellularLocation>
</comment>
<dbReference type="GO" id="GO:0009897">
    <property type="term" value="C:external side of plasma membrane"/>
    <property type="evidence" value="ECO:0000318"/>
    <property type="project" value="GO_Central"/>
</dbReference>
<dbReference type="FunFam" id="3.40.390.10:FF:000002">
    <property type="entry name" value="Disintegrin and metalloproteinase domain-containing protein 22"/>
    <property type="match status" value="1"/>
</dbReference>
<dbReference type="Ensembl" id="ENSACAT00000036780.1">
    <property type="protein sequence ID" value="ENSACAP00000029687.1"/>
    <property type="gene ID" value="ENSACAG00000026773.2"/>
</dbReference>
<sequence>MYEIEPVPASYTFQHVVYHLKKKEDAVHIMCGLTEEEQKRQEAMMQKAENEVVGIDARGMWWTHIRYVKLAVVVEHERFVKFHKNETLTTLHVLNVIHTANSLYDPIPLQLSLAGLEIWSTKNLIEIADTINDTLLSFTRWRRDSLVQRLQNDAGHLFVYKRFGTIHGLAYLGTICDKHWGSAVESYMTSSLFHFSNTFAHELGHILGMKHDKKFCSCNRDACIMATVQVPTDQFSNCSYKNYLKLRNSHCLLIPPDLNKIYTSEYCGNKVMEKGEQCDCGSKAECESDPCCQSNCILRSGASCAFGQCCSECHYLPAQSLCREKNGICDLPEYCNGTSQWCPDDVYIQDGTQCSNGAFCYHGNCTTHSEQCKIIFGNKARVASESCFREINVQGNRFGNCGIRYGIYNKCNAENILCGRIQCDGVDLLPSLEKQNSIIQSHADNGECWGTVHHRGKETADIGAVKDGTSCGTDKMSNLGKNMSCKHSVQTPSYQFSPLKSINRFCA</sequence>
<dbReference type="PANTHER" id="PTHR11905:SF251">
    <property type="entry name" value="MEDIATOR COMPLEX SUBUNIT 6"/>
    <property type="match status" value="1"/>
</dbReference>
<reference evidence="14" key="3">
    <citation type="submission" date="2025-09" db="UniProtKB">
        <authorList>
            <consortium name="Ensembl"/>
        </authorList>
    </citation>
    <scope>IDENTIFICATION</scope>
</reference>
<evidence type="ECO:0000256" key="4">
    <source>
        <dbReference type="ARBA" id="ARBA00022656"/>
    </source>
</evidence>
<dbReference type="Bgee" id="ENSACAG00000026773">
    <property type="expression patterns" value="Expressed in brain"/>
</dbReference>
<dbReference type="Proteomes" id="UP000001646">
    <property type="component" value="Unplaced"/>
</dbReference>
<evidence type="ECO:0000256" key="7">
    <source>
        <dbReference type="ARBA" id="ARBA00022833"/>
    </source>
</evidence>
<evidence type="ECO:0000259" key="13">
    <source>
        <dbReference type="PROSITE" id="PS50215"/>
    </source>
</evidence>
<gene>
    <name evidence="14" type="primary">LOC100554703</name>
</gene>
<dbReference type="GO" id="GO:1990913">
    <property type="term" value="C:sperm head plasma membrane"/>
    <property type="evidence" value="ECO:0000318"/>
    <property type="project" value="GO_Central"/>
</dbReference>
<evidence type="ECO:0000256" key="1">
    <source>
        <dbReference type="ARBA" id="ARBA00001947"/>
    </source>
</evidence>
<organism evidence="14 15">
    <name type="scientific">Anolis carolinensis</name>
    <name type="common">Green anole</name>
    <name type="synonym">American chameleon</name>
    <dbReference type="NCBI Taxonomy" id="28377"/>
    <lineage>
        <taxon>Eukaryota</taxon>
        <taxon>Metazoa</taxon>
        <taxon>Chordata</taxon>
        <taxon>Craniata</taxon>
        <taxon>Vertebrata</taxon>
        <taxon>Euteleostomi</taxon>
        <taxon>Lepidosauria</taxon>
        <taxon>Squamata</taxon>
        <taxon>Bifurcata</taxon>
        <taxon>Unidentata</taxon>
        <taxon>Episquamata</taxon>
        <taxon>Toxicofera</taxon>
        <taxon>Iguania</taxon>
        <taxon>Dactyloidae</taxon>
        <taxon>Anolis</taxon>
    </lineage>
</organism>
<evidence type="ECO:0000259" key="12">
    <source>
        <dbReference type="PROSITE" id="PS50214"/>
    </source>
</evidence>
<feature type="domain" description="Disintegrin" evidence="12">
    <location>
        <begin position="264"/>
        <end position="350"/>
    </location>
</feature>
<dbReference type="CDD" id="cd04269">
    <property type="entry name" value="ZnMc_adamalysin_II_like"/>
    <property type="match status" value="1"/>
</dbReference>
<evidence type="ECO:0000256" key="6">
    <source>
        <dbReference type="ARBA" id="ARBA00022801"/>
    </source>
</evidence>
<dbReference type="InterPro" id="IPR018358">
    <property type="entry name" value="Disintegrin_CS"/>
</dbReference>
<feature type="disulfide bond" evidence="11">
    <location>
        <begin position="218"/>
        <end position="223"/>
    </location>
</feature>
<feature type="binding site" evidence="11">
    <location>
        <position position="201"/>
    </location>
    <ligand>
        <name>Zn(2+)</name>
        <dbReference type="ChEBI" id="CHEBI:29105"/>
        <note>catalytic</note>
    </ligand>
</feature>
<dbReference type="InterPro" id="IPR006586">
    <property type="entry name" value="ADAM_Cys-rich"/>
</dbReference>
<dbReference type="Pfam" id="PF00200">
    <property type="entry name" value="Disintegrin"/>
    <property type="match status" value="1"/>
</dbReference>
<dbReference type="SUPFAM" id="SSF55486">
    <property type="entry name" value="Metalloproteases ('zincins'), catalytic domain"/>
    <property type="match status" value="1"/>
</dbReference>
<dbReference type="GO" id="GO:0090729">
    <property type="term" value="F:toxin activity"/>
    <property type="evidence" value="ECO:0007669"/>
    <property type="project" value="UniProtKB-KW"/>
</dbReference>
<dbReference type="InterPro" id="IPR024079">
    <property type="entry name" value="MetalloPept_cat_dom_sf"/>
</dbReference>
<dbReference type="Pfam" id="PF01421">
    <property type="entry name" value="Reprolysin"/>
    <property type="match status" value="1"/>
</dbReference>
<evidence type="ECO:0000313" key="14">
    <source>
        <dbReference type="Ensembl" id="ENSACAP00000029687.1"/>
    </source>
</evidence>
<feature type="binding site" evidence="11">
    <location>
        <position position="205"/>
    </location>
    <ligand>
        <name>Zn(2+)</name>
        <dbReference type="ChEBI" id="CHEBI:29105"/>
        <note>catalytic</note>
    </ligand>
</feature>
<reference evidence="14" key="2">
    <citation type="submission" date="2025-08" db="UniProtKB">
        <authorList>
            <consortium name="Ensembl"/>
        </authorList>
    </citation>
    <scope>IDENTIFICATION</scope>
</reference>
<keyword evidence="7 11" id="KW-0862">Zinc</keyword>
<evidence type="ECO:0000256" key="9">
    <source>
        <dbReference type="ARBA" id="ARBA00023240"/>
    </source>
</evidence>
<comment type="cofactor">
    <cofactor evidence="1">
        <name>Zn(2+)</name>
        <dbReference type="ChEBI" id="CHEBI:29105"/>
    </cofactor>
</comment>
<dbReference type="Gene3D" id="4.10.70.10">
    <property type="entry name" value="Disintegrin domain"/>
    <property type="match status" value="1"/>
</dbReference>
<keyword evidence="3" id="KW-0964">Secreted</keyword>
<accession>A0A803T397</accession>
<dbReference type="InterPro" id="IPR001762">
    <property type="entry name" value="Disintegrin_dom"/>
</dbReference>
<dbReference type="Gene3D" id="3.40.390.10">
    <property type="entry name" value="Collagenase (Catalytic Domain)"/>
    <property type="match status" value="1"/>
</dbReference>
<feature type="disulfide bond" evidence="10">
    <location>
        <begin position="322"/>
        <end position="342"/>
    </location>
</feature>
<dbReference type="InterPro" id="IPR034027">
    <property type="entry name" value="Reprolysin_adamalysin"/>
</dbReference>
<name>A0A803T397_ANOCA</name>
<dbReference type="Pfam" id="PF08516">
    <property type="entry name" value="ADAM_CR"/>
    <property type="match status" value="1"/>
</dbReference>
<dbReference type="GO" id="GO:0004222">
    <property type="term" value="F:metalloendopeptidase activity"/>
    <property type="evidence" value="ECO:0000318"/>
    <property type="project" value="GO_Central"/>
</dbReference>